<comment type="caution">
    <text evidence="3">The sequence shown here is derived from an EMBL/GenBank/DDBJ whole genome shotgun (WGS) entry which is preliminary data.</text>
</comment>
<feature type="coiled-coil region" evidence="1">
    <location>
        <begin position="158"/>
        <end position="185"/>
    </location>
</feature>
<protein>
    <recommendedName>
        <fullName evidence="5">Secreted protein</fullName>
    </recommendedName>
</protein>
<proteinExistence type="predicted"/>
<feature type="signal peptide" evidence="2">
    <location>
        <begin position="1"/>
        <end position="20"/>
    </location>
</feature>
<name>A0ABW5ZQZ5_9FLAO</name>
<dbReference type="EMBL" id="JBHUOS010000003">
    <property type="protein sequence ID" value="MFD2915394.1"/>
    <property type="molecule type" value="Genomic_DNA"/>
</dbReference>
<keyword evidence="1" id="KW-0175">Coiled coil</keyword>
<organism evidence="3 4">
    <name type="scientific">Psychroserpens luteus</name>
    <dbReference type="NCBI Taxonomy" id="1434066"/>
    <lineage>
        <taxon>Bacteria</taxon>
        <taxon>Pseudomonadati</taxon>
        <taxon>Bacteroidota</taxon>
        <taxon>Flavobacteriia</taxon>
        <taxon>Flavobacteriales</taxon>
        <taxon>Flavobacteriaceae</taxon>
        <taxon>Psychroserpens</taxon>
    </lineage>
</organism>
<gene>
    <name evidence="3" type="ORF">ACFS29_07060</name>
</gene>
<accession>A0ABW5ZQZ5</accession>
<evidence type="ECO:0000256" key="2">
    <source>
        <dbReference type="SAM" id="SignalP"/>
    </source>
</evidence>
<feature type="chain" id="PRO_5046401623" description="Secreted protein" evidence="2">
    <location>
        <begin position="21"/>
        <end position="290"/>
    </location>
</feature>
<reference evidence="4" key="1">
    <citation type="journal article" date="2019" name="Int. J. Syst. Evol. Microbiol.">
        <title>The Global Catalogue of Microorganisms (GCM) 10K type strain sequencing project: providing services to taxonomists for standard genome sequencing and annotation.</title>
        <authorList>
            <consortium name="The Broad Institute Genomics Platform"/>
            <consortium name="The Broad Institute Genome Sequencing Center for Infectious Disease"/>
            <person name="Wu L."/>
            <person name="Ma J."/>
        </authorList>
    </citation>
    <scope>NUCLEOTIDE SEQUENCE [LARGE SCALE GENOMIC DNA]</scope>
    <source>
        <strain evidence="4">KCTC 32514</strain>
    </source>
</reference>
<keyword evidence="2" id="KW-0732">Signal</keyword>
<evidence type="ECO:0000256" key="1">
    <source>
        <dbReference type="SAM" id="Coils"/>
    </source>
</evidence>
<dbReference type="RefSeq" id="WP_194509905.1">
    <property type="nucleotide sequence ID" value="NZ_JADILU010000012.1"/>
</dbReference>
<evidence type="ECO:0000313" key="3">
    <source>
        <dbReference type="EMBL" id="MFD2915394.1"/>
    </source>
</evidence>
<evidence type="ECO:0008006" key="5">
    <source>
        <dbReference type="Google" id="ProtNLM"/>
    </source>
</evidence>
<sequence length="290" mass="33219">MTKLLYILIFFIGFQTQTSAQTSINDYKYIIVPKQFDFLSSPDQYETSSLTKFLFNKYGYTAFFEDEDLPGDLSKNRCLALRSHIQKNKGFLSTKLQIDLKDCNGNIVMSSVEGSTKVKEYKKAFQIAIREAFVTYQFLDYKYVPKEAVIASSNSNDNSSEAKEIEKLKKEVEALKAKKEEVVTISEEKKAEAKTILKPKVEVKQVVDDAIELEVKSSSKTEILYAQPKPNGFQVVDMTPKVVMFLLETTKADVFMVKDENAIVYKEDGFWYLSKYNGDKVMLTQLNLKF</sequence>
<keyword evidence="4" id="KW-1185">Reference proteome</keyword>
<evidence type="ECO:0000313" key="4">
    <source>
        <dbReference type="Proteomes" id="UP001597548"/>
    </source>
</evidence>
<dbReference type="Proteomes" id="UP001597548">
    <property type="component" value="Unassembled WGS sequence"/>
</dbReference>